<dbReference type="SUPFAM" id="SSF52200">
    <property type="entry name" value="Toll/Interleukin receptor TIR domain"/>
    <property type="match status" value="1"/>
</dbReference>
<accession>A0A059A134</accession>
<reference evidence="2" key="1">
    <citation type="submission" date="2013-07" db="EMBL/GenBank/DDBJ databases">
        <title>The genome of Eucalyptus grandis.</title>
        <authorList>
            <person name="Schmutz J."/>
            <person name="Hayes R."/>
            <person name="Myburg A."/>
            <person name="Tuskan G."/>
            <person name="Grattapaglia D."/>
            <person name="Rokhsar D.S."/>
        </authorList>
    </citation>
    <scope>NUCLEOTIDE SEQUENCE</scope>
    <source>
        <tissue evidence="2">Leaf extractions</tissue>
    </source>
</reference>
<dbReference type="InterPro" id="IPR027417">
    <property type="entry name" value="P-loop_NTPase"/>
</dbReference>
<dbReference type="Gene3D" id="3.40.50.10140">
    <property type="entry name" value="Toll/interleukin-1 receptor homology (TIR) domain"/>
    <property type="match status" value="1"/>
</dbReference>
<evidence type="ECO:0000313" key="2">
    <source>
        <dbReference type="EMBL" id="KCW47045.1"/>
    </source>
</evidence>
<evidence type="ECO:0000259" key="1">
    <source>
        <dbReference type="PROSITE" id="PS50104"/>
    </source>
</evidence>
<dbReference type="STRING" id="71139.A0A059A134"/>
<dbReference type="InParanoid" id="A0A059A134"/>
<sequence>MAKEEANSGSASGGNYDVFLSFRGSDTRNTFADCLFIFMRNAGIRIYRDDEELRPGENISEILWAVRSSQIYIPIFSKNYASSRWCLRELTCMVEESYGQLLGKILPIFYDVDPRDVKLDTELYKSALMKHEEELDYTVVKTWKEALTKAAKIKGWHIKDQRQGKVIEDIVTDVLQMIEKRKRELVGIDNYIKDIKKLLNYCDTSDVRFIIIHGIGGIEKTTLAKAVFNQLSPQFEGHSFLSNIQESSSCGDIVKMQRKLVADLFGLPFAKTFNFDEGNNIIKKSISKKRVFLVFDGMDGNDQFLQLAKHCTSCGSGSRIIITARDNSIFSVTKLEESEENISIRSTKVIPYEMKKMPFDHDLGDISREFVKLTGRLPLVIRNQSEAKGKSILKTLEKVFHQDFHQKFKIIPDVVGHQVKQIF</sequence>
<dbReference type="SMART" id="SM00255">
    <property type="entry name" value="TIR"/>
    <property type="match status" value="1"/>
</dbReference>
<dbReference type="SUPFAM" id="SSF52540">
    <property type="entry name" value="P-loop containing nucleoside triphosphate hydrolases"/>
    <property type="match status" value="1"/>
</dbReference>
<dbReference type="PANTHER" id="PTHR11017">
    <property type="entry name" value="LEUCINE-RICH REPEAT-CONTAINING PROTEIN"/>
    <property type="match status" value="1"/>
</dbReference>
<dbReference type="AlphaFoldDB" id="A0A059A134"/>
<dbReference type="PROSITE" id="PS50104">
    <property type="entry name" value="TIR"/>
    <property type="match status" value="1"/>
</dbReference>
<feature type="domain" description="TIR" evidence="1">
    <location>
        <begin position="14"/>
        <end position="178"/>
    </location>
</feature>
<name>A0A059A134_EUCGR</name>
<proteinExistence type="predicted"/>
<gene>
    <name evidence="2" type="ORF">EUGRSUZ_K00852</name>
</gene>
<organism evidence="2">
    <name type="scientific">Eucalyptus grandis</name>
    <name type="common">Flooded gum</name>
    <dbReference type="NCBI Taxonomy" id="71139"/>
    <lineage>
        <taxon>Eukaryota</taxon>
        <taxon>Viridiplantae</taxon>
        <taxon>Streptophyta</taxon>
        <taxon>Embryophyta</taxon>
        <taxon>Tracheophyta</taxon>
        <taxon>Spermatophyta</taxon>
        <taxon>Magnoliopsida</taxon>
        <taxon>eudicotyledons</taxon>
        <taxon>Gunneridae</taxon>
        <taxon>Pentapetalae</taxon>
        <taxon>rosids</taxon>
        <taxon>malvids</taxon>
        <taxon>Myrtales</taxon>
        <taxon>Myrtaceae</taxon>
        <taxon>Myrtoideae</taxon>
        <taxon>Eucalypteae</taxon>
        <taxon>Eucalyptus</taxon>
    </lineage>
</organism>
<dbReference type="OMA" id="SHEPRFI"/>
<dbReference type="Gene3D" id="3.40.50.300">
    <property type="entry name" value="P-loop containing nucleotide triphosphate hydrolases"/>
    <property type="match status" value="1"/>
</dbReference>
<dbReference type="InterPro" id="IPR000157">
    <property type="entry name" value="TIR_dom"/>
</dbReference>
<dbReference type="GO" id="GO:0043531">
    <property type="term" value="F:ADP binding"/>
    <property type="evidence" value="ECO:0007669"/>
    <property type="project" value="InterPro"/>
</dbReference>
<dbReference type="Pfam" id="PF00931">
    <property type="entry name" value="NB-ARC"/>
    <property type="match status" value="1"/>
</dbReference>
<dbReference type="InterPro" id="IPR002182">
    <property type="entry name" value="NB-ARC"/>
</dbReference>
<dbReference type="InterPro" id="IPR035897">
    <property type="entry name" value="Toll_tir_struct_dom_sf"/>
</dbReference>
<protein>
    <recommendedName>
        <fullName evidence="1">TIR domain-containing protein</fullName>
    </recommendedName>
</protein>
<dbReference type="EMBL" id="KK198763">
    <property type="protein sequence ID" value="KCW47045.1"/>
    <property type="molecule type" value="Genomic_DNA"/>
</dbReference>
<dbReference type="GO" id="GO:0007165">
    <property type="term" value="P:signal transduction"/>
    <property type="evidence" value="ECO:0007669"/>
    <property type="project" value="InterPro"/>
</dbReference>
<dbReference type="PANTHER" id="PTHR11017:SF570">
    <property type="entry name" value="DISEASE RESISTANCE PROTEIN (TIR-NBS CLASS)-RELATED"/>
    <property type="match status" value="1"/>
</dbReference>
<dbReference type="Pfam" id="PF01582">
    <property type="entry name" value="TIR"/>
    <property type="match status" value="1"/>
</dbReference>
<dbReference type="Gramene" id="KCW47045">
    <property type="protein sequence ID" value="KCW47045"/>
    <property type="gene ID" value="EUGRSUZ_K00852"/>
</dbReference>
<dbReference type="InterPro" id="IPR044974">
    <property type="entry name" value="Disease_R_plants"/>
</dbReference>
<dbReference type="GO" id="GO:0006952">
    <property type="term" value="P:defense response"/>
    <property type="evidence" value="ECO:0007669"/>
    <property type="project" value="InterPro"/>
</dbReference>